<gene>
    <name evidence="1" type="ORF">MNBD_GAMMA09-2070</name>
</gene>
<evidence type="ECO:0000313" key="1">
    <source>
        <dbReference type="EMBL" id="VAW68659.1"/>
    </source>
</evidence>
<sequence>MKYLYTPGKLLISLAIIFMTGITNVHAALDTTTLTGDIDSLILQGNDLLVSINATALTSLSMSSQLSTIETDVTSFQTQVSSVYDTVVAQSGTSFSLSDDLLVAFQTLSTVSSSLANATLGLGLQITDLASTTSASTLDSSLTAMLRLADDIGLMADRILEMADKILIMADNIGLMADRLLQLRLFKATT</sequence>
<accession>A0A3B0Y3C9</accession>
<dbReference type="EMBL" id="UOFI01000135">
    <property type="protein sequence ID" value="VAW68659.1"/>
    <property type="molecule type" value="Genomic_DNA"/>
</dbReference>
<proteinExistence type="predicted"/>
<name>A0A3B0Y3C9_9ZZZZ</name>
<organism evidence="1">
    <name type="scientific">hydrothermal vent metagenome</name>
    <dbReference type="NCBI Taxonomy" id="652676"/>
    <lineage>
        <taxon>unclassified sequences</taxon>
        <taxon>metagenomes</taxon>
        <taxon>ecological metagenomes</taxon>
    </lineage>
</organism>
<dbReference type="AlphaFoldDB" id="A0A3B0Y3C9"/>
<protein>
    <submittedName>
        <fullName evidence="1">Uncharacterized protein</fullName>
    </submittedName>
</protein>
<reference evidence="1" key="1">
    <citation type="submission" date="2018-06" db="EMBL/GenBank/DDBJ databases">
        <authorList>
            <person name="Zhirakovskaya E."/>
        </authorList>
    </citation>
    <scope>NUCLEOTIDE SEQUENCE</scope>
</reference>